<gene>
    <name evidence="2" type="ORF">LptCag_1556</name>
</gene>
<dbReference type="PATRIC" id="fig|178606.4.peg.1562"/>
<feature type="signal peptide" evidence="1">
    <location>
        <begin position="1"/>
        <end position="24"/>
    </location>
</feature>
<protein>
    <submittedName>
        <fullName evidence="2">Uncharacterized protein</fullName>
    </submittedName>
</protein>
<proteinExistence type="predicted"/>
<dbReference type="RefSeq" id="WP_036082506.1">
    <property type="nucleotide sequence ID" value="NZ_JPGK01000005.1"/>
</dbReference>
<comment type="caution">
    <text evidence="2">The sequence shown here is derived from an EMBL/GenBank/DDBJ whole genome shotgun (WGS) entry which is preliminary data.</text>
</comment>
<feature type="chain" id="PRO_5001905818" evidence="1">
    <location>
        <begin position="25"/>
        <end position="148"/>
    </location>
</feature>
<name>A0A094YKT5_9BACT</name>
<evidence type="ECO:0000313" key="3">
    <source>
        <dbReference type="Proteomes" id="UP000029452"/>
    </source>
</evidence>
<keyword evidence="1" id="KW-0732">Signal</keyword>
<evidence type="ECO:0000313" key="2">
    <source>
        <dbReference type="EMBL" id="KGA93846.1"/>
    </source>
</evidence>
<organism evidence="2 3">
    <name type="scientific">Leptospirillum ferriphilum</name>
    <dbReference type="NCBI Taxonomy" id="178606"/>
    <lineage>
        <taxon>Bacteria</taxon>
        <taxon>Pseudomonadati</taxon>
        <taxon>Nitrospirota</taxon>
        <taxon>Nitrospiria</taxon>
        <taxon>Nitrospirales</taxon>
        <taxon>Nitrospiraceae</taxon>
        <taxon>Leptospirillum</taxon>
    </lineage>
</organism>
<reference evidence="2 3" key="1">
    <citation type="submission" date="2014-06" db="EMBL/GenBank/DDBJ databases">
        <title>Draft genome sequence of iron oxidizing acidophile Leptospirillum ferriphilum DSM14647.</title>
        <authorList>
            <person name="Cardenas J.P."/>
            <person name="Lazcano M."/>
            <person name="Ossandon F.J."/>
            <person name="Corbett M."/>
            <person name="Holmes D.S."/>
            <person name="Watkin E."/>
        </authorList>
    </citation>
    <scope>NUCLEOTIDE SEQUENCE [LARGE SCALE GENOMIC DNA]</scope>
    <source>
        <strain evidence="2 3">DSM 14647</strain>
    </source>
</reference>
<evidence type="ECO:0000256" key="1">
    <source>
        <dbReference type="SAM" id="SignalP"/>
    </source>
</evidence>
<accession>A0A094YKT5</accession>
<dbReference type="Proteomes" id="UP000029452">
    <property type="component" value="Unassembled WGS sequence"/>
</dbReference>
<dbReference type="EMBL" id="JPGK01000005">
    <property type="protein sequence ID" value="KGA93846.1"/>
    <property type="molecule type" value="Genomic_DNA"/>
</dbReference>
<dbReference type="AlphaFoldDB" id="A0A094YKT5"/>
<sequence length="148" mass="16747">MKKNLLPFLTVSLFLSVFSTPSFASSSSLMMEAPEKIYSGPDAVENDIGNRNILGLSDGQVQRLRKLHLIFLKKAIPLRGDIKILVIEERELLRSQYFNINSVIALDKNILHDKQMIHDEYTKMLSAANAVLTPKQFRYALSLCSDHP</sequence>